<dbReference type="NCBIfam" id="TIGR02569">
    <property type="entry name" value="TIGR02569_actnb"/>
    <property type="match status" value="1"/>
</dbReference>
<name>A0ABT6SP98_9ACTN</name>
<gene>
    <name evidence="2" type="ORF">QIT00_02400</name>
</gene>
<sequence length="424" mass="46218">MFTIRPNKPNSANNVSSISTLPRQEPPGPPVLAAFGAEGPARPLPGGQGGTWCADGIVLKRTGLRTETAWRAHTLNALPETDEFRVAPPVRSMDGTWTAGGWEAWRLVPGTADERRVDDVLRVGRAFHAALAELPRPAFLDERDDPWSRADRFSWGYAAGSAEASAAEEAVPAREFELVAPLLAARSPLSEDASQVVHGDLLGNVLFADAEGLPPAIIDWPAYWRPPGWASAVAAVDALCWHGADIGVLDRWAHVPHWRQLLVRALLFRIATHERLDPDLEAAYRPVADLVLDGHWPQATEPRAEQRGAPRAEARSERRPEPTGLRAVREPEPEPQPEPTPAVPDPLREPEPEPQPRTPTQPESQSQPHSQQAAPQQEMLDVCAPLPEEEQPEPTPQPSTEPAAEPAAEPSTEQRTEPLDSSPS</sequence>
<feature type="compositionally biased region" description="Basic and acidic residues" evidence="1">
    <location>
        <begin position="302"/>
        <end position="332"/>
    </location>
</feature>
<dbReference type="SUPFAM" id="SSF56112">
    <property type="entry name" value="Protein kinase-like (PK-like)"/>
    <property type="match status" value="1"/>
</dbReference>
<feature type="compositionally biased region" description="Polar residues" evidence="1">
    <location>
        <begin position="8"/>
        <end position="22"/>
    </location>
</feature>
<dbReference type="Proteomes" id="UP001237105">
    <property type="component" value="Unassembled WGS sequence"/>
</dbReference>
<accession>A0ABT6SP98</accession>
<comment type="caution">
    <text evidence="2">The sequence shown here is derived from an EMBL/GenBank/DDBJ whole genome shotgun (WGS) entry which is preliminary data.</text>
</comment>
<keyword evidence="3" id="KW-1185">Reference proteome</keyword>
<dbReference type="InterPro" id="IPR013402">
    <property type="entry name" value="CHP02569"/>
</dbReference>
<reference evidence="2 3" key="1">
    <citation type="submission" date="2023-05" db="EMBL/GenBank/DDBJ databases">
        <title>Draft genome sequence of Streptomyces sp. B-S-A12 isolated from a cave soil in Thailand.</title>
        <authorList>
            <person name="Chamroensaksri N."/>
            <person name="Muangham S."/>
        </authorList>
    </citation>
    <scope>NUCLEOTIDE SEQUENCE [LARGE SCALE GENOMIC DNA]</scope>
    <source>
        <strain evidence="2 3">B-S-A12</strain>
    </source>
</reference>
<organism evidence="2 3">
    <name type="scientific">Streptomyces luteolus</name>
    <dbReference type="NCBI Taxonomy" id="3043615"/>
    <lineage>
        <taxon>Bacteria</taxon>
        <taxon>Bacillati</taxon>
        <taxon>Actinomycetota</taxon>
        <taxon>Actinomycetes</taxon>
        <taxon>Kitasatosporales</taxon>
        <taxon>Streptomycetaceae</taxon>
        <taxon>Streptomyces</taxon>
    </lineage>
</organism>
<dbReference type="Gene3D" id="3.90.1200.10">
    <property type="match status" value="1"/>
</dbReference>
<dbReference type="EMBL" id="JASCIS010000002">
    <property type="protein sequence ID" value="MDI3417422.1"/>
    <property type="molecule type" value="Genomic_DNA"/>
</dbReference>
<evidence type="ECO:0000313" key="2">
    <source>
        <dbReference type="EMBL" id="MDI3417422.1"/>
    </source>
</evidence>
<feature type="compositionally biased region" description="Low complexity" evidence="1">
    <location>
        <begin position="360"/>
        <end position="378"/>
    </location>
</feature>
<feature type="compositionally biased region" description="Low complexity" evidence="1">
    <location>
        <begin position="400"/>
        <end position="411"/>
    </location>
</feature>
<protein>
    <submittedName>
        <fullName evidence="2">TIGR02569 family protein</fullName>
    </submittedName>
</protein>
<proteinExistence type="predicted"/>
<feature type="region of interest" description="Disordered" evidence="1">
    <location>
        <begin position="1"/>
        <end position="48"/>
    </location>
</feature>
<dbReference type="RefSeq" id="WP_282533342.1">
    <property type="nucleotide sequence ID" value="NZ_JASCIS010000002.1"/>
</dbReference>
<feature type="region of interest" description="Disordered" evidence="1">
    <location>
        <begin position="296"/>
        <end position="424"/>
    </location>
</feature>
<dbReference type="PRINTS" id="PR01217">
    <property type="entry name" value="PRICHEXTENSN"/>
</dbReference>
<evidence type="ECO:0000256" key="1">
    <source>
        <dbReference type="SAM" id="MobiDB-lite"/>
    </source>
</evidence>
<dbReference type="InterPro" id="IPR011009">
    <property type="entry name" value="Kinase-like_dom_sf"/>
</dbReference>
<feature type="compositionally biased region" description="Pro residues" evidence="1">
    <location>
        <begin position="334"/>
        <end position="344"/>
    </location>
</feature>
<evidence type="ECO:0000313" key="3">
    <source>
        <dbReference type="Proteomes" id="UP001237105"/>
    </source>
</evidence>